<gene>
    <name evidence="2" type="ORF">RNC47_32785</name>
</gene>
<organism evidence="2 3">
    <name type="scientific">Streptomyces millisiae</name>
    <dbReference type="NCBI Taxonomy" id="3075542"/>
    <lineage>
        <taxon>Bacteria</taxon>
        <taxon>Bacillati</taxon>
        <taxon>Actinomycetota</taxon>
        <taxon>Actinomycetes</taxon>
        <taxon>Kitasatosporales</taxon>
        <taxon>Streptomycetaceae</taxon>
        <taxon>Streptomyces</taxon>
    </lineage>
</organism>
<dbReference type="Proteomes" id="UP001183420">
    <property type="component" value="Unassembled WGS sequence"/>
</dbReference>
<feature type="region of interest" description="Disordered" evidence="1">
    <location>
        <begin position="1"/>
        <end position="69"/>
    </location>
</feature>
<evidence type="ECO:0000256" key="1">
    <source>
        <dbReference type="SAM" id="MobiDB-lite"/>
    </source>
</evidence>
<comment type="caution">
    <text evidence="2">The sequence shown here is derived from an EMBL/GenBank/DDBJ whole genome shotgun (WGS) entry which is preliminary data.</text>
</comment>
<name>A0ABU2LZS2_9ACTN</name>
<dbReference type="EMBL" id="JAVREM010000086">
    <property type="protein sequence ID" value="MDT0323096.1"/>
    <property type="molecule type" value="Genomic_DNA"/>
</dbReference>
<feature type="compositionally biased region" description="Basic and acidic residues" evidence="1">
    <location>
        <begin position="1"/>
        <end position="19"/>
    </location>
</feature>
<feature type="compositionally biased region" description="Basic and acidic residues" evidence="1">
    <location>
        <begin position="50"/>
        <end position="69"/>
    </location>
</feature>
<reference evidence="3" key="1">
    <citation type="submission" date="2023-07" db="EMBL/GenBank/DDBJ databases">
        <title>30 novel species of actinomycetes from the DSMZ collection.</title>
        <authorList>
            <person name="Nouioui I."/>
        </authorList>
    </citation>
    <scope>NUCLEOTIDE SEQUENCE [LARGE SCALE GENOMIC DNA]</scope>
    <source>
        <strain evidence="3">DSM 44918</strain>
    </source>
</reference>
<keyword evidence="3" id="KW-1185">Reference proteome</keyword>
<accession>A0ABU2LZS2</accession>
<proteinExistence type="predicted"/>
<protein>
    <submittedName>
        <fullName evidence="2">Uncharacterized protein</fullName>
    </submittedName>
</protein>
<evidence type="ECO:0000313" key="3">
    <source>
        <dbReference type="Proteomes" id="UP001183420"/>
    </source>
</evidence>
<evidence type="ECO:0000313" key="2">
    <source>
        <dbReference type="EMBL" id="MDT0323096.1"/>
    </source>
</evidence>
<dbReference type="RefSeq" id="WP_311604135.1">
    <property type="nucleotide sequence ID" value="NZ_JAVREM010000086.1"/>
</dbReference>
<sequence length="69" mass="7493">MGMADQLKEKAQQLQERARRAMSGQGGQGGQGGRHRREGGGGPGQGDMSQRGRDLRGSALDENREDRDR</sequence>